<evidence type="ECO:0000313" key="2">
    <source>
        <dbReference type="EMBL" id="SHL50159.1"/>
    </source>
</evidence>
<gene>
    <name evidence="2" type="ORF">SAMN05192556_11819</name>
</gene>
<proteinExistence type="predicted"/>
<feature type="region of interest" description="Disordered" evidence="1">
    <location>
        <begin position="530"/>
        <end position="551"/>
    </location>
</feature>
<dbReference type="AlphaFoldDB" id="A0A1M7B691"/>
<dbReference type="GO" id="GO:0019068">
    <property type="term" value="P:virion assembly"/>
    <property type="evidence" value="ECO:0007669"/>
    <property type="project" value="InterPro"/>
</dbReference>
<dbReference type="Pfam" id="PF05136">
    <property type="entry name" value="Phage_portal_2"/>
    <property type="match status" value="1"/>
</dbReference>
<feature type="region of interest" description="Disordered" evidence="1">
    <location>
        <begin position="310"/>
        <end position="351"/>
    </location>
</feature>
<dbReference type="NCBIfam" id="TIGR01539">
    <property type="entry name" value="portal_lambda"/>
    <property type="match status" value="1"/>
</dbReference>
<dbReference type="EMBL" id="FRAL01000018">
    <property type="protein sequence ID" value="SHL50159.1"/>
    <property type="molecule type" value="Genomic_DNA"/>
</dbReference>
<reference evidence="3" key="1">
    <citation type="submission" date="2016-11" db="EMBL/GenBank/DDBJ databases">
        <authorList>
            <person name="Varghese N."/>
            <person name="Submissions S."/>
        </authorList>
    </citation>
    <scope>NUCLEOTIDE SEQUENCE [LARGE SCALE GENOMIC DNA]</scope>
    <source>
        <strain evidence="3">ALO Sharm</strain>
    </source>
</reference>
<feature type="region of interest" description="Disordered" evidence="1">
    <location>
        <begin position="16"/>
        <end position="46"/>
    </location>
</feature>
<evidence type="ECO:0000256" key="1">
    <source>
        <dbReference type="SAM" id="MobiDB-lite"/>
    </source>
</evidence>
<dbReference type="Proteomes" id="UP000184248">
    <property type="component" value="Unassembled WGS sequence"/>
</dbReference>
<sequence length="551" mass="61273">MLKSLFQSRSLNDVREQAARDEVRRLAETAPTPRANTGSETRHRGASRMLRSMMSWLPGLGSPRQDTPTGERETLISRSRDAYRNHMLGRAAINRAATNVVGMGLTVRPNVDGQALGLNEEETAQLNDELARGFRLWAEDPAECDAEAGQDFYMLQRLAFISALVSGDVFGLTPNVRQIGGLFGTKLQLVEAERVGSPLTGPERRNEVDGIRVDSIGRPIAVRICDGYPSDHTTDQDWTWVPVFGERTGRRRVLHLMNEKGRPGQVRGVPYLAPILEALQKLERFSQAELTAAVISAMFTVAIKHDASEGDQSLGGATMWDEQSDDPSKPERPVVTSNQDDTPDGDNLTLGEGAVWDLEEGAEPVPISPDRPNAQFDPFFMAIVKEIGAALEQPSEVLMMHFSTSYTAARAAFNQLWKFIKQRRHHLTVQFCQPAYELVVDELVASGRIKAPGYRDPAKRRAYVRALWIGEPLGSLNEQVDARAATERIANGTSNEHLETMAFHGEDWHDVAQDRAREIRWKRENGVPIYVGGKVHDPEPPDPNRNNDDTD</sequence>
<dbReference type="OrthoDB" id="622132at2"/>
<protein>
    <submittedName>
        <fullName evidence="2">Phage portal protein, lambda family</fullName>
    </submittedName>
</protein>
<evidence type="ECO:0000313" key="3">
    <source>
        <dbReference type="Proteomes" id="UP000184248"/>
    </source>
</evidence>
<organism evidence="2 3">
    <name type="scientific">Halomonas caseinilytica</name>
    <dbReference type="NCBI Taxonomy" id="438744"/>
    <lineage>
        <taxon>Bacteria</taxon>
        <taxon>Pseudomonadati</taxon>
        <taxon>Pseudomonadota</taxon>
        <taxon>Gammaproteobacteria</taxon>
        <taxon>Oceanospirillales</taxon>
        <taxon>Halomonadaceae</taxon>
        <taxon>Halomonas</taxon>
    </lineage>
</organism>
<dbReference type="RefSeq" id="WP_064700832.1">
    <property type="nucleotide sequence ID" value="NZ_BDEO01000016.1"/>
</dbReference>
<keyword evidence="3" id="KW-1185">Reference proteome</keyword>
<feature type="compositionally biased region" description="Basic and acidic residues" evidence="1">
    <location>
        <begin position="16"/>
        <end position="27"/>
    </location>
</feature>
<accession>A0A1M7B691</accession>
<dbReference type="GO" id="GO:0005198">
    <property type="term" value="F:structural molecule activity"/>
    <property type="evidence" value="ECO:0007669"/>
    <property type="project" value="InterPro"/>
</dbReference>
<name>A0A1M7B691_9GAMM</name>
<dbReference type="InterPro" id="IPR006429">
    <property type="entry name" value="Phage_lambda_portal"/>
</dbReference>